<dbReference type="RefSeq" id="WP_188957079.1">
    <property type="nucleotide sequence ID" value="NZ_BMIB01000005.1"/>
</dbReference>
<evidence type="ECO:0000313" key="4">
    <source>
        <dbReference type="Proteomes" id="UP000627292"/>
    </source>
</evidence>
<dbReference type="GO" id="GO:0032259">
    <property type="term" value="P:methylation"/>
    <property type="evidence" value="ECO:0007669"/>
    <property type="project" value="UniProtKB-KW"/>
</dbReference>
<organism evidence="3 4">
    <name type="scientific">Filimonas zeae</name>
    <dbReference type="NCBI Taxonomy" id="1737353"/>
    <lineage>
        <taxon>Bacteria</taxon>
        <taxon>Pseudomonadati</taxon>
        <taxon>Bacteroidota</taxon>
        <taxon>Chitinophagia</taxon>
        <taxon>Chitinophagales</taxon>
        <taxon>Chitinophagaceae</taxon>
        <taxon>Filimonas</taxon>
    </lineage>
</organism>
<dbReference type="PANTHER" id="PTHR44068:SF1">
    <property type="entry name" value="HYPOTHETICAL LOC100005854"/>
    <property type="match status" value="1"/>
</dbReference>
<comment type="caution">
    <text evidence="3">The sequence shown here is derived from an EMBL/GenBank/DDBJ whole genome shotgun (WGS) entry which is preliminary data.</text>
</comment>
<evidence type="ECO:0000256" key="1">
    <source>
        <dbReference type="ARBA" id="ARBA00022679"/>
    </source>
</evidence>
<dbReference type="EMBL" id="BMIB01000005">
    <property type="protein sequence ID" value="GGH78736.1"/>
    <property type="molecule type" value="Genomic_DNA"/>
</dbReference>
<dbReference type="SUPFAM" id="SSF53335">
    <property type="entry name" value="S-adenosyl-L-methionine-dependent methyltransferases"/>
    <property type="match status" value="1"/>
</dbReference>
<keyword evidence="3" id="KW-0489">Methyltransferase</keyword>
<dbReference type="GO" id="GO:0003838">
    <property type="term" value="F:sterol 24-C-methyltransferase activity"/>
    <property type="evidence" value="ECO:0007669"/>
    <property type="project" value="TreeGrafter"/>
</dbReference>
<sequence length="217" mass="24369">MDYAILASQLRKPEGENGRRVAENMNASNSLITLHTVAHLQLAAGDAVLEIGMGNGFFCKDVVQWQRDITYAGCDFSELMVTEATAFNQLWIEAERASFHECEACALPFSNNTFNKVFSVNTIYFWEQPLTELAEILRVLQHGGKVVIALRSRASMQQLPFTAYGFNLYETAEVEQLLQQAGFTDIHSIEEAEPPFEVHGHDKHIQLQALYIIGCKP</sequence>
<dbReference type="InterPro" id="IPR013216">
    <property type="entry name" value="Methyltransf_11"/>
</dbReference>
<dbReference type="Proteomes" id="UP000627292">
    <property type="component" value="Unassembled WGS sequence"/>
</dbReference>
<accession>A0A917J239</accession>
<dbReference type="GO" id="GO:0016126">
    <property type="term" value="P:sterol biosynthetic process"/>
    <property type="evidence" value="ECO:0007669"/>
    <property type="project" value="TreeGrafter"/>
</dbReference>
<dbReference type="InterPro" id="IPR029063">
    <property type="entry name" value="SAM-dependent_MTases_sf"/>
</dbReference>
<gene>
    <name evidence="3" type="ORF">GCM10011379_47040</name>
</gene>
<proteinExistence type="predicted"/>
<evidence type="ECO:0000313" key="3">
    <source>
        <dbReference type="EMBL" id="GGH78736.1"/>
    </source>
</evidence>
<dbReference type="InterPro" id="IPR050447">
    <property type="entry name" value="Erg6_SMT_methyltransf"/>
</dbReference>
<feature type="domain" description="Methyltransferase type 11" evidence="2">
    <location>
        <begin position="49"/>
        <end position="148"/>
    </location>
</feature>
<protein>
    <submittedName>
        <fullName evidence="3">Methyltransferase</fullName>
    </submittedName>
</protein>
<reference evidence="3" key="2">
    <citation type="submission" date="2020-09" db="EMBL/GenBank/DDBJ databases">
        <authorList>
            <person name="Sun Q."/>
            <person name="Zhou Y."/>
        </authorList>
    </citation>
    <scope>NUCLEOTIDE SEQUENCE</scope>
    <source>
        <strain evidence="3">CGMCC 1.15290</strain>
    </source>
</reference>
<dbReference type="Pfam" id="PF08241">
    <property type="entry name" value="Methyltransf_11"/>
    <property type="match status" value="1"/>
</dbReference>
<dbReference type="PANTHER" id="PTHR44068">
    <property type="entry name" value="ZGC:194242"/>
    <property type="match status" value="1"/>
</dbReference>
<dbReference type="CDD" id="cd02440">
    <property type="entry name" value="AdoMet_MTases"/>
    <property type="match status" value="1"/>
</dbReference>
<dbReference type="AlphaFoldDB" id="A0A917J239"/>
<evidence type="ECO:0000259" key="2">
    <source>
        <dbReference type="Pfam" id="PF08241"/>
    </source>
</evidence>
<reference evidence="3" key="1">
    <citation type="journal article" date="2014" name="Int. J. Syst. Evol. Microbiol.">
        <title>Complete genome sequence of Corynebacterium casei LMG S-19264T (=DSM 44701T), isolated from a smear-ripened cheese.</title>
        <authorList>
            <consortium name="US DOE Joint Genome Institute (JGI-PGF)"/>
            <person name="Walter F."/>
            <person name="Albersmeier A."/>
            <person name="Kalinowski J."/>
            <person name="Ruckert C."/>
        </authorList>
    </citation>
    <scope>NUCLEOTIDE SEQUENCE</scope>
    <source>
        <strain evidence="3">CGMCC 1.15290</strain>
    </source>
</reference>
<keyword evidence="1" id="KW-0808">Transferase</keyword>
<dbReference type="Gene3D" id="3.40.50.150">
    <property type="entry name" value="Vaccinia Virus protein VP39"/>
    <property type="match status" value="1"/>
</dbReference>
<keyword evidence="4" id="KW-1185">Reference proteome</keyword>
<name>A0A917J239_9BACT</name>